<dbReference type="Proteomes" id="UP000245771">
    <property type="component" value="Unassembled WGS sequence"/>
</dbReference>
<dbReference type="OrthoDB" id="10360522at2759"/>
<feature type="region of interest" description="Disordered" evidence="1">
    <location>
        <begin position="319"/>
        <end position="382"/>
    </location>
</feature>
<protein>
    <submittedName>
        <fullName evidence="2">Uncharacterized protein</fullName>
    </submittedName>
</protein>
<feature type="compositionally biased region" description="Polar residues" evidence="1">
    <location>
        <begin position="178"/>
        <end position="189"/>
    </location>
</feature>
<feature type="compositionally biased region" description="Low complexity" evidence="1">
    <location>
        <begin position="281"/>
        <end position="297"/>
    </location>
</feature>
<feature type="compositionally biased region" description="Polar residues" evidence="1">
    <location>
        <begin position="364"/>
        <end position="382"/>
    </location>
</feature>
<proteinExistence type="predicted"/>
<feature type="compositionally biased region" description="Acidic residues" evidence="1">
    <location>
        <begin position="124"/>
        <end position="134"/>
    </location>
</feature>
<feature type="compositionally biased region" description="Basic and acidic residues" evidence="1">
    <location>
        <begin position="340"/>
        <end position="357"/>
    </location>
</feature>
<dbReference type="RefSeq" id="XP_025357691.1">
    <property type="nucleotide sequence ID" value="XM_025497033.1"/>
</dbReference>
<accession>A0A316VID0</accession>
<sequence length="462" mass="49142">MSATSSPKHSPAMLLASSHYGHGHSHNIKTPKHGSPRMVTMGLSGGATTMPSSSSSLIIDNQGQAHDPGYLDALRQLHAKIGEDAMGNGRGKRRQSSTHAPIRPSALGLGLSSNMANMDLSTDSSDDDDDDEEDLDSYASLFEEARKKDAEIQRRNSMAAYSAAQSAYNSPTLRPINHNGTSPLSTPAFSGSGHISPRRGSQTGTSSSPQFLQNSHLNSSSTGHTPPSANTISGLGGGGGGGRKGSISNGVNSLGVSLRSKSPSLRKKLSNVTTPRKASSRSRPSSSSSAHQPFGSGSIHGTPSTLDTLNAGVLERPREYITADNDRSGLSTIESGRPLGMDELHKPASSHDSRSESGSHTSARKTSVAQSLPGSRTSMSSLTRDKLEAEFLQQQEEADFLVGPSHLKEGLDTIRKKGHELGDLGTQTHDFRRKMDIFTMGLRFNAFKAKRKLERGFKHHET</sequence>
<feature type="region of interest" description="Disordered" evidence="1">
    <location>
        <begin position="84"/>
        <end position="134"/>
    </location>
</feature>
<feature type="compositionally biased region" description="Polar residues" evidence="1">
    <location>
        <begin position="199"/>
        <end position="232"/>
    </location>
</feature>
<dbReference type="GeneID" id="37018814"/>
<name>A0A316VID0_9BASI</name>
<reference evidence="2 3" key="1">
    <citation type="journal article" date="2018" name="Mol. Biol. Evol.">
        <title>Broad Genomic Sampling Reveals a Smut Pathogenic Ancestry of the Fungal Clade Ustilaginomycotina.</title>
        <authorList>
            <person name="Kijpornyongpan T."/>
            <person name="Mondo S.J."/>
            <person name="Barry K."/>
            <person name="Sandor L."/>
            <person name="Lee J."/>
            <person name="Lipzen A."/>
            <person name="Pangilinan J."/>
            <person name="LaButti K."/>
            <person name="Hainaut M."/>
            <person name="Henrissat B."/>
            <person name="Grigoriev I.V."/>
            <person name="Spatafora J.W."/>
            <person name="Aime M.C."/>
        </authorList>
    </citation>
    <scope>NUCLEOTIDE SEQUENCE [LARGE SCALE GENOMIC DNA]</scope>
    <source>
        <strain evidence="2 3">MCA 3882</strain>
    </source>
</reference>
<keyword evidence="3" id="KW-1185">Reference proteome</keyword>
<organism evidence="2 3">
    <name type="scientific">Meira miltonrushii</name>
    <dbReference type="NCBI Taxonomy" id="1280837"/>
    <lineage>
        <taxon>Eukaryota</taxon>
        <taxon>Fungi</taxon>
        <taxon>Dikarya</taxon>
        <taxon>Basidiomycota</taxon>
        <taxon>Ustilaginomycotina</taxon>
        <taxon>Exobasidiomycetes</taxon>
        <taxon>Exobasidiales</taxon>
        <taxon>Brachybasidiaceae</taxon>
        <taxon>Meira</taxon>
    </lineage>
</organism>
<feature type="region of interest" description="Disordered" evidence="1">
    <location>
        <begin position="171"/>
        <end position="307"/>
    </location>
</feature>
<feature type="compositionally biased region" description="Basic residues" evidence="1">
    <location>
        <begin position="21"/>
        <end position="35"/>
    </location>
</feature>
<dbReference type="AlphaFoldDB" id="A0A316VID0"/>
<evidence type="ECO:0000256" key="1">
    <source>
        <dbReference type="SAM" id="MobiDB-lite"/>
    </source>
</evidence>
<gene>
    <name evidence="2" type="ORF">FA14DRAFT_13729</name>
</gene>
<evidence type="ECO:0000313" key="2">
    <source>
        <dbReference type="EMBL" id="PWN37389.1"/>
    </source>
</evidence>
<dbReference type="InParanoid" id="A0A316VID0"/>
<dbReference type="EMBL" id="KZ819602">
    <property type="protein sequence ID" value="PWN37389.1"/>
    <property type="molecule type" value="Genomic_DNA"/>
</dbReference>
<feature type="compositionally biased region" description="Gly residues" evidence="1">
    <location>
        <begin position="234"/>
        <end position="244"/>
    </location>
</feature>
<feature type="region of interest" description="Disordered" evidence="1">
    <location>
        <begin position="1"/>
        <end position="36"/>
    </location>
</feature>
<evidence type="ECO:0000313" key="3">
    <source>
        <dbReference type="Proteomes" id="UP000245771"/>
    </source>
</evidence>